<evidence type="ECO:0000313" key="6">
    <source>
        <dbReference type="RefSeq" id="XP_005727414.1"/>
    </source>
</evidence>
<dbReference type="InterPro" id="IPR050650">
    <property type="entry name" value="Type-II_Cytokine-TF_Rcpt"/>
</dbReference>
<dbReference type="RefSeq" id="XP_005727414.1">
    <property type="nucleotide sequence ID" value="XM_005727357.1"/>
</dbReference>
<dbReference type="InterPro" id="IPR003961">
    <property type="entry name" value="FN3_dom"/>
</dbReference>
<evidence type="ECO:0000256" key="2">
    <source>
        <dbReference type="SAM" id="Phobius"/>
    </source>
</evidence>
<evidence type="ECO:0000313" key="5">
    <source>
        <dbReference type="Ensembl" id="ENSPNYP00000002212.1"/>
    </source>
</evidence>
<dbReference type="InterPro" id="IPR013783">
    <property type="entry name" value="Ig-like_fold"/>
</dbReference>
<dbReference type="Pfam" id="PF01108">
    <property type="entry name" value="Tissue_fac"/>
    <property type="match status" value="1"/>
</dbReference>
<dbReference type="STRING" id="303518.ENSPNYP00000002212"/>
<gene>
    <name evidence="6" type="primary">LOC102205498</name>
</gene>
<keyword evidence="2" id="KW-0472">Membrane</keyword>
<dbReference type="GeneTree" id="ENSGT00530000068118"/>
<evidence type="ECO:0000256" key="3">
    <source>
        <dbReference type="SAM" id="SignalP"/>
    </source>
</evidence>
<feature type="signal peptide" evidence="3">
    <location>
        <begin position="1"/>
        <end position="19"/>
    </location>
</feature>
<dbReference type="InterPro" id="IPR036116">
    <property type="entry name" value="FN3_sf"/>
</dbReference>
<dbReference type="Ensembl" id="ENSPNYT00000002269.1">
    <property type="protein sequence ID" value="ENSPNYP00000002212.1"/>
    <property type="gene ID" value="ENSPNYG00000001752.1"/>
</dbReference>
<dbReference type="GO" id="GO:0004896">
    <property type="term" value="F:cytokine receptor activity"/>
    <property type="evidence" value="ECO:0007669"/>
    <property type="project" value="TreeGrafter"/>
</dbReference>
<name>A0A3B4EV24_9CICH</name>
<feature type="chain" id="PRO_5044589802" evidence="3">
    <location>
        <begin position="20"/>
        <end position="406"/>
    </location>
</feature>
<dbReference type="AlphaFoldDB" id="A0A3B4EV24"/>
<feature type="compositionally biased region" description="Acidic residues" evidence="1">
    <location>
        <begin position="364"/>
        <end position="376"/>
    </location>
</feature>
<feature type="region of interest" description="Disordered" evidence="1">
    <location>
        <begin position="343"/>
        <end position="384"/>
    </location>
</feature>
<sequence>MESFHAVFLYFSWMTVVASSVLPPVNVTLQCWNFHNMLKWSYPEDTTGLLFRLDIGAFLYPPDSRTWMTPALQTDLSFLSHPKDSYYVAVTAVVNGSESEPAPSDDGITFSYFHENPVGTKCYLDLPPVNVTAQRDNKVHISFENPIFFHCQKMKKNRKKCFKDNDSLDSFFKVKILNQTYSFNCEERVCEKTLPVDAAQQEHCVNITGLTSQGILVKSTQLYCAEPFHKPLQSNFTAVYVVSVILAVATFGVILFMAYQKLTKPETSSFIKPWVIPKPSIWNTTTPEPVHVDPVECLERCDEVEPSSPTPLLPQTEEEDRTGITDYDFRLPIGVSDNGDMSNVIEEGQPNGEGPGYMVGNTDLGDEDPGSGDEDPGSGYERRDTVVVALGPDELAKGYRGPVTSE</sequence>
<protein>
    <submittedName>
        <fullName evidence="6">Uncharacterized protein LOC102205498</fullName>
    </submittedName>
</protein>
<feature type="transmembrane region" description="Helical" evidence="2">
    <location>
        <begin position="238"/>
        <end position="259"/>
    </location>
</feature>
<dbReference type="PANTHER" id="PTHR20859">
    <property type="entry name" value="INTERFERON/INTERLEUKIN RECEPTOR"/>
    <property type="match status" value="1"/>
</dbReference>
<reference evidence="5" key="1">
    <citation type="submission" date="2023-09" db="UniProtKB">
        <authorList>
            <consortium name="Ensembl"/>
        </authorList>
    </citation>
    <scope>IDENTIFICATION</scope>
</reference>
<dbReference type="PANTHER" id="PTHR20859:SF87">
    <property type="entry name" value="CYTOKINE RECEPTOR FAMILY MEMBER B13-RELATED"/>
    <property type="match status" value="1"/>
</dbReference>
<organism evidence="5">
    <name type="scientific">Pundamilia nyererei</name>
    <dbReference type="NCBI Taxonomy" id="303518"/>
    <lineage>
        <taxon>Eukaryota</taxon>
        <taxon>Metazoa</taxon>
        <taxon>Chordata</taxon>
        <taxon>Craniata</taxon>
        <taxon>Vertebrata</taxon>
        <taxon>Euteleostomi</taxon>
        <taxon>Actinopterygii</taxon>
        <taxon>Neopterygii</taxon>
        <taxon>Teleostei</taxon>
        <taxon>Neoteleostei</taxon>
        <taxon>Acanthomorphata</taxon>
        <taxon>Ovalentaria</taxon>
        <taxon>Cichlomorphae</taxon>
        <taxon>Cichliformes</taxon>
        <taxon>Cichlidae</taxon>
        <taxon>African cichlids</taxon>
        <taxon>Pseudocrenilabrinae</taxon>
        <taxon>Haplochromini</taxon>
        <taxon>Pundamilia</taxon>
    </lineage>
</organism>
<proteinExistence type="predicted"/>
<keyword evidence="2" id="KW-0812">Transmembrane</keyword>
<evidence type="ECO:0000256" key="1">
    <source>
        <dbReference type="SAM" id="MobiDB-lite"/>
    </source>
</evidence>
<dbReference type="Gene3D" id="2.60.40.10">
    <property type="entry name" value="Immunoglobulins"/>
    <property type="match status" value="1"/>
</dbReference>
<keyword evidence="2" id="KW-1133">Transmembrane helix</keyword>
<accession>A0A3B4EV24</accession>
<dbReference type="GO" id="GO:0005886">
    <property type="term" value="C:plasma membrane"/>
    <property type="evidence" value="ECO:0007669"/>
    <property type="project" value="TreeGrafter"/>
</dbReference>
<dbReference type="SUPFAM" id="SSF49265">
    <property type="entry name" value="Fibronectin type III"/>
    <property type="match status" value="1"/>
</dbReference>
<keyword evidence="3" id="KW-0732">Signal</keyword>
<reference evidence="6" key="2">
    <citation type="submission" date="2025-04" db="UniProtKB">
        <authorList>
            <consortium name="RefSeq"/>
        </authorList>
    </citation>
    <scope>IDENTIFICATION</scope>
</reference>
<evidence type="ECO:0000259" key="4">
    <source>
        <dbReference type="Pfam" id="PF01108"/>
    </source>
</evidence>
<feature type="domain" description="Fibronectin type-III" evidence="4">
    <location>
        <begin position="13"/>
        <end position="100"/>
    </location>
</feature>